<feature type="region of interest" description="Disordered" evidence="3">
    <location>
        <begin position="1"/>
        <end position="20"/>
    </location>
</feature>
<evidence type="ECO:0000259" key="4">
    <source>
        <dbReference type="Pfam" id="PF13359"/>
    </source>
</evidence>
<comment type="caution">
    <text evidence="5">The sequence shown here is derived from an EMBL/GenBank/DDBJ whole genome shotgun (WGS) entry which is preliminary data.</text>
</comment>
<gene>
    <name evidence="5" type="ORF">SKAU_G00178970</name>
</gene>
<feature type="domain" description="DDE Tnp4" evidence="4">
    <location>
        <begin position="356"/>
        <end position="390"/>
    </location>
</feature>
<protein>
    <recommendedName>
        <fullName evidence="4">DDE Tnp4 domain-containing protein</fullName>
    </recommendedName>
</protein>
<sequence length="401" mass="45526">MRERRGSFSRTEQKTSRDRRAFKGNRAALKASYLVSLNIAKAKKPHSIGEQLIKPCLKDVCLSLLGEEAAKKVDSVPLSNDTVAKRIEDIEALASKALQRNLGEVFDSVVRVVNLIKKRPLQTRLFRELCKEMGAEYEHLLFQCEVRWLSRGRVLERLWELRAEVLAYLEKEDTDLAELFHDKLWLARLAYLVDIFKKLNALNTSLQGKESTILELEDGIRGLTARLGLWQSQLDAGALVMFPVLSAYQEQIGVPLCAAVKDIAEHMSGLQQNFQRYFPDPQVSQKLQWVRYPFQAVPSADLSQPELEALICDARMQLLNVCSKWPGSTHDSFILRHSRVGLRLEAGESGDGWLLAEELRYNLAHGRTRSVVERTIGLLKGRWRCLDASGGKLLYKPEKVT</sequence>
<evidence type="ECO:0000313" key="6">
    <source>
        <dbReference type="Proteomes" id="UP001152622"/>
    </source>
</evidence>
<proteinExistence type="predicted"/>
<keyword evidence="6" id="KW-1185">Reference proteome</keyword>
<dbReference type="PANTHER" id="PTHR45913">
    <property type="entry name" value="EPM2A-INTERACTING PROTEIN 1"/>
    <property type="match status" value="1"/>
</dbReference>
<organism evidence="5 6">
    <name type="scientific">Synaphobranchus kaupii</name>
    <name type="common">Kaup's arrowtooth eel</name>
    <dbReference type="NCBI Taxonomy" id="118154"/>
    <lineage>
        <taxon>Eukaryota</taxon>
        <taxon>Metazoa</taxon>
        <taxon>Chordata</taxon>
        <taxon>Craniata</taxon>
        <taxon>Vertebrata</taxon>
        <taxon>Euteleostomi</taxon>
        <taxon>Actinopterygii</taxon>
        <taxon>Neopterygii</taxon>
        <taxon>Teleostei</taxon>
        <taxon>Anguilliformes</taxon>
        <taxon>Synaphobranchidae</taxon>
        <taxon>Synaphobranchus</taxon>
    </lineage>
</organism>
<dbReference type="Proteomes" id="UP001152622">
    <property type="component" value="Chromosome 5"/>
</dbReference>
<evidence type="ECO:0000313" key="5">
    <source>
        <dbReference type="EMBL" id="KAJ8361372.1"/>
    </source>
</evidence>
<accession>A0A9Q1FLS9</accession>
<evidence type="ECO:0000256" key="3">
    <source>
        <dbReference type="SAM" id="MobiDB-lite"/>
    </source>
</evidence>
<evidence type="ECO:0000256" key="1">
    <source>
        <dbReference type="ARBA" id="ARBA00001968"/>
    </source>
</evidence>
<evidence type="ECO:0000256" key="2">
    <source>
        <dbReference type="ARBA" id="ARBA00022723"/>
    </source>
</evidence>
<dbReference type="PANTHER" id="PTHR45913:SF19">
    <property type="entry name" value="LOW QUALITY PROTEIN: ZINC FINGER BED DOMAIN-CONTAINING PROTEIN 5-LIKE"/>
    <property type="match status" value="1"/>
</dbReference>
<dbReference type="Pfam" id="PF13359">
    <property type="entry name" value="DDE_Tnp_4"/>
    <property type="match status" value="1"/>
</dbReference>
<dbReference type="GO" id="GO:0046872">
    <property type="term" value="F:metal ion binding"/>
    <property type="evidence" value="ECO:0007669"/>
    <property type="project" value="UniProtKB-KW"/>
</dbReference>
<dbReference type="AlphaFoldDB" id="A0A9Q1FLS9"/>
<keyword evidence="2" id="KW-0479">Metal-binding</keyword>
<comment type="cofactor">
    <cofactor evidence="1">
        <name>a divalent metal cation</name>
        <dbReference type="ChEBI" id="CHEBI:60240"/>
    </cofactor>
</comment>
<name>A0A9Q1FLS9_SYNKA</name>
<reference evidence="5" key="1">
    <citation type="journal article" date="2023" name="Science">
        <title>Genome structures resolve the early diversification of teleost fishes.</title>
        <authorList>
            <person name="Parey E."/>
            <person name="Louis A."/>
            <person name="Montfort J."/>
            <person name="Bouchez O."/>
            <person name="Roques C."/>
            <person name="Iampietro C."/>
            <person name="Lluch J."/>
            <person name="Castinel A."/>
            <person name="Donnadieu C."/>
            <person name="Desvignes T."/>
            <person name="Floi Bucao C."/>
            <person name="Jouanno E."/>
            <person name="Wen M."/>
            <person name="Mejri S."/>
            <person name="Dirks R."/>
            <person name="Jansen H."/>
            <person name="Henkel C."/>
            <person name="Chen W.J."/>
            <person name="Zahm M."/>
            <person name="Cabau C."/>
            <person name="Klopp C."/>
            <person name="Thompson A.W."/>
            <person name="Robinson-Rechavi M."/>
            <person name="Braasch I."/>
            <person name="Lecointre G."/>
            <person name="Bobe J."/>
            <person name="Postlethwait J.H."/>
            <person name="Berthelot C."/>
            <person name="Roest Crollius H."/>
            <person name="Guiguen Y."/>
        </authorList>
    </citation>
    <scope>NUCLEOTIDE SEQUENCE</scope>
    <source>
        <strain evidence="5">WJC10195</strain>
    </source>
</reference>
<dbReference type="OrthoDB" id="6144063at2759"/>
<dbReference type="EMBL" id="JAINUF010000005">
    <property type="protein sequence ID" value="KAJ8361372.1"/>
    <property type="molecule type" value="Genomic_DNA"/>
</dbReference>
<dbReference type="InterPro" id="IPR027806">
    <property type="entry name" value="HARBI1_dom"/>
</dbReference>